<evidence type="ECO:0000256" key="2">
    <source>
        <dbReference type="SAM" id="MobiDB-lite"/>
    </source>
</evidence>
<protein>
    <submittedName>
        <fullName evidence="3">Uncharacterized protein</fullName>
    </submittedName>
</protein>
<dbReference type="EMBL" id="JH668340">
    <property type="protein sequence ID" value="KAG6447045.1"/>
    <property type="molecule type" value="Genomic_DNA"/>
</dbReference>
<evidence type="ECO:0000313" key="4">
    <source>
        <dbReference type="Proteomes" id="UP000791440"/>
    </source>
</evidence>
<reference evidence="3" key="1">
    <citation type="journal article" date="2016" name="Insect Biochem. Mol. Biol.">
        <title>Multifaceted biological insights from a draft genome sequence of the tobacco hornworm moth, Manduca sexta.</title>
        <authorList>
            <person name="Kanost M.R."/>
            <person name="Arrese E.L."/>
            <person name="Cao X."/>
            <person name="Chen Y.R."/>
            <person name="Chellapilla S."/>
            <person name="Goldsmith M.R."/>
            <person name="Grosse-Wilde E."/>
            <person name="Heckel D.G."/>
            <person name="Herndon N."/>
            <person name="Jiang H."/>
            <person name="Papanicolaou A."/>
            <person name="Qu J."/>
            <person name="Soulages J.L."/>
            <person name="Vogel H."/>
            <person name="Walters J."/>
            <person name="Waterhouse R.M."/>
            <person name="Ahn S.J."/>
            <person name="Almeida F.C."/>
            <person name="An C."/>
            <person name="Aqrawi P."/>
            <person name="Bretschneider A."/>
            <person name="Bryant W.B."/>
            <person name="Bucks S."/>
            <person name="Chao H."/>
            <person name="Chevignon G."/>
            <person name="Christen J.M."/>
            <person name="Clarke D.F."/>
            <person name="Dittmer N.T."/>
            <person name="Ferguson L.C.F."/>
            <person name="Garavelou S."/>
            <person name="Gordon K.H.J."/>
            <person name="Gunaratna R.T."/>
            <person name="Han Y."/>
            <person name="Hauser F."/>
            <person name="He Y."/>
            <person name="Heidel-Fischer H."/>
            <person name="Hirsh A."/>
            <person name="Hu Y."/>
            <person name="Jiang H."/>
            <person name="Kalra D."/>
            <person name="Klinner C."/>
            <person name="Konig C."/>
            <person name="Kovar C."/>
            <person name="Kroll A.R."/>
            <person name="Kuwar S.S."/>
            <person name="Lee S.L."/>
            <person name="Lehman R."/>
            <person name="Li K."/>
            <person name="Li Z."/>
            <person name="Liang H."/>
            <person name="Lovelace S."/>
            <person name="Lu Z."/>
            <person name="Mansfield J.H."/>
            <person name="McCulloch K.J."/>
            <person name="Mathew T."/>
            <person name="Morton B."/>
            <person name="Muzny D.M."/>
            <person name="Neunemann D."/>
            <person name="Ongeri F."/>
            <person name="Pauchet Y."/>
            <person name="Pu L.L."/>
            <person name="Pyrousis I."/>
            <person name="Rao X.J."/>
            <person name="Redding A."/>
            <person name="Roesel C."/>
            <person name="Sanchez-Gracia A."/>
            <person name="Schaack S."/>
            <person name="Shukla A."/>
            <person name="Tetreau G."/>
            <person name="Wang Y."/>
            <person name="Xiong G.H."/>
            <person name="Traut W."/>
            <person name="Walsh T.K."/>
            <person name="Worley K.C."/>
            <person name="Wu D."/>
            <person name="Wu W."/>
            <person name="Wu Y.Q."/>
            <person name="Zhang X."/>
            <person name="Zou Z."/>
            <person name="Zucker H."/>
            <person name="Briscoe A.D."/>
            <person name="Burmester T."/>
            <person name="Clem R.J."/>
            <person name="Feyereisen R."/>
            <person name="Grimmelikhuijzen C.J.P."/>
            <person name="Hamodrakas S.J."/>
            <person name="Hansson B.S."/>
            <person name="Huguet E."/>
            <person name="Jermiin L.S."/>
            <person name="Lan Q."/>
            <person name="Lehman H.K."/>
            <person name="Lorenzen M."/>
            <person name="Merzendorfer H."/>
            <person name="Michalopoulos I."/>
            <person name="Morton D.B."/>
            <person name="Muthukrishnan S."/>
            <person name="Oakeshott J.G."/>
            <person name="Palmer W."/>
            <person name="Park Y."/>
            <person name="Passarelli A.L."/>
            <person name="Rozas J."/>
            <person name="Schwartz L.M."/>
            <person name="Smith W."/>
            <person name="Southgate A."/>
            <person name="Vilcinskas A."/>
            <person name="Vogt R."/>
            <person name="Wang P."/>
            <person name="Werren J."/>
            <person name="Yu X.Q."/>
            <person name="Zhou J.J."/>
            <person name="Brown S.J."/>
            <person name="Scherer S.E."/>
            <person name="Richards S."/>
            <person name="Blissard G.W."/>
        </authorList>
    </citation>
    <scope>NUCLEOTIDE SEQUENCE</scope>
</reference>
<dbReference type="Pfam" id="PF12796">
    <property type="entry name" value="Ank_2"/>
    <property type="match status" value="2"/>
</dbReference>
<gene>
    <name evidence="3" type="ORF">O3G_MSEX004726</name>
</gene>
<dbReference type="PROSITE" id="PS50297">
    <property type="entry name" value="ANK_REP_REGION"/>
    <property type="match status" value="1"/>
</dbReference>
<dbReference type="AlphaFoldDB" id="A0A921YXJ1"/>
<dbReference type="InterPro" id="IPR053064">
    <property type="entry name" value="Ankyrin-MYND_domain-protein"/>
</dbReference>
<evidence type="ECO:0000313" key="3">
    <source>
        <dbReference type="EMBL" id="KAG6447045.1"/>
    </source>
</evidence>
<dbReference type="OrthoDB" id="444338at2759"/>
<dbReference type="Proteomes" id="UP000791440">
    <property type="component" value="Unassembled WGS sequence"/>
</dbReference>
<accession>A0A921YXJ1</accession>
<organism evidence="3 4">
    <name type="scientific">Manduca sexta</name>
    <name type="common">Tobacco hawkmoth</name>
    <name type="synonym">Tobacco hornworm</name>
    <dbReference type="NCBI Taxonomy" id="7130"/>
    <lineage>
        <taxon>Eukaryota</taxon>
        <taxon>Metazoa</taxon>
        <taxon>Ecdysozoa</taxon>
        <taxon>Arthropoda</taxon>
        <taxon>Hexapoda</taxon>
        <taxon>Insecta</taxon>
        <taxon>Pterygota</taxon>
        <taxon>Neoptera</taxon>
        <taxon>Endopterygota</taxon>
        <taxon>Lepidoptera</taxon>
        <taxon>Glossata</taxon>
        <taxon>Ditrysia</taxon>
        <taxon>Bombycoidea</taxon>
        <taxon>Sphingidae</taxon>
        <taxon>Sphinginae</taxon>
        <taxon>Sphingini</taxon>
        <taxon>Manduca</taxon>
    </lineage>
</organism>
<name>A0A921YXJ1_MANSE</name>
<sequence>MRWGPGVESMACLNENVGVWRGTQLVRLAWRPSAPSVAVDLASTYIGRSCVEPHRVLLTPSIKAIGETNSALELLKQCGSEPMKAAEKWNELYSKYSNDVESQLCHVDVFNHDYYKGQVPVLEEVTIDSPKETPPSDDQAKLDYPETETYYAWNNNQMMIHMMKHCFTHESQRDQSLFDITSVLSGPRKRFKPAAQHELDCRTLLMASYLGHVANVAQLINESDVHPDVADMQGNSALIYAACGDQTDIIHFLVEAGANIDSYNDSCCTPLGVALLKFACTEIDIAASGMIQALMPPPTVPPAPPMEEKAIEWNLLRFVSPPSPTSTVNRTPSKIMKAAATKKDKSSMSLKDAPGIKKKSELPGLKGDVYDNESVESFSDDKRLYHNINVAYALKVHDLFQIPSAISPIPYIFEVNDMVREIDATEEDQKKVAEKAPKKIISKVIKDTMKPSKEMMWQSTDKDDFTSIDSSEKLKNDMLARNMLTILQLLSDGADPRLVRCPQPALFIATVSGNADLIRHLVSYGANVNEMYPQTLNYTALDVAVSRPLTYQNLELIRALLECGADATHRLQYDDLELKDPLILEIPGPTLLHAVLAKKTEIDSQEEIRHQVIELLLDYNCSPTLQFRGRSALEVVMTKRIDLLDTFIKCPRTDLNAVINSNNQTLLVKMFSVPFCNSIPASERLQALTNVLLFGADPLASCQNCDETFQNLFVYAQRVLSTMESPSTKQSSGAGKPDPKAKKVEKPKKDDKLSMKSLGKLGTDDVGDYKQAIDLVTECARLLHIRWLQAKLVIELLKVIERYKHRQWNMIIKEHKNKKCTGIWVTATRCLEVWDILKSTKKKLYKDNRVLKQLLYIVHFYNTRPMTKFKQPYMTARDKSMIESDVNYILYEHKMATKLNPEVPLKRPYVTPELYVKADEKFYVCFECAMPFEEDKIVCPVCELVSFCSDDCIMINIERTNCHPCKNYLKQKYFAYPENSGSSV</sequence>
<keyword evidence="4" id="KW-1185">Reference proteome</keyword>
<comment type="caution">
    <text evidence="3">The sequence shown here is derived from an EMBL/GenBank/DDBJ whole genome shotgun (WGS) entry which is preliminary data.</text>
</comment>
<proteinExistence type="predicted"/>
<dbReference type="PANTHER" id="PTHR15897">
    <property type="entry name" value="ANKYRIN REPEAT AND MYND DOMAIN PROTEIN 1"/>
    <property type="match status" value="1"/>
</dbReference>
<dbReference type="Gene3D" id="1.25.40.20">
    <property type="entry name" value="Ankyrin repeat-containing domain"/>
    <property type="match status" value="2"/>
</dbReference>
<dbReference type="InterPro" id="IPR036770">
    <property type="entry name" value="Ankyrin_rpt-contain_sf"/>
</dbReference>
<dbReference type="InterPro" id="IPR002110">
    <property type="entry name" value="Ankyrin_rpt"/>
</dbReference>
<evidence type="ECO:0000256" key="1">
    <source>
        <dbReference type="PROSITE-ProRule" id="PRU00023"/>
    </source>
</evidence>
<feature type="region of interest" description="Disordered" evidence="2">
    <location>
        <begin position="725"/>
        <end position="756"/>
    </location>
</feature>
<dbReference type="SMART" id="SM00248">
    <property type="entry name" value="ANK"/>
    <property type="match status" value="5"/>
</dbReference>
<feature type="repeat" description="ANK" evidence="1">
    <location>
        <begin position="233"/>
        <end position="265"/>
    </location>
</feature>
<feature type="compositionally biased region" description="Basic and acidic residues" evidence="2">
    <location>
        <begin position="737"/>
        <end position="754"/>
    </location>
</feature>
<reference evidence="3" key="2">
    <citation type="submission" date="2020-12" db="EMBL/GenBank/DDBJ databases">
        <authorList>
            <person name="Kanost M."/>
        </authorList>
    </citation>
    <scope>NUCLEOTIDE SEQUENCE</scope>
</reference>
<keyword evidence="1" id="KW-0040">ANK repeat</keyword>
<dbReference type="PANTHER" id="PTHR15897:SF2">
    <property type="entry name" value="ANKYRIN REPEAT AND MYND DOMAIN-CONTAINING PROTEIN 1"/>
    <property type="match status" value="1"/>
</dbReference>
<dbReference type="SUPFAM" id="SSF48403">
    <property type="entry name" value="Ankyrin repeat"/>
    <property type="match status" value="2"/>
</dbReference>
<dbReference type="PROSITE" id="PS50088">
    <property type="entry name" value="ANK_REPEAT"/>
    <property type="match status" value="1"/>
</dbReference>